<dbReference type="EMBL" id="JBBLYY010000078">
    <property type="protein sequence ID" value="MEK0173213.1"/>
    <property type="molecule type" value="Genomic_DNA"/>
</dbReference>
<dbReference type="NCBIfam" id="NF005559">
    <property type="entry name" value="PRK07231.1"/>
    <property type="match status" value="1"/>
</dbReference>
<evidence type="ECO:0000256" key="2">
    <source>
        <dbReference type="ARBA" id="ARBA00023002"/>
    </source>
</evidence>
<dbReference type="Pfam" id="PF13561">
    <property type="entry name" value="adh_short_C2"/>
    <property type="match status" value="1"/>
</dbReference>
<keyword evidence="4" id="KW-1185">Reference proteome</keyword>
<dbReference type="EC" id="1.1.1.47" evidence="3"/>
<dbReference type="Gene3D" id="3.40.50.720">
    <property type="entry name" value="NAD(P)-binding Rossmann-like Domain"/>
    <property type="match status" value="1"/>
</dbReference>
<dbReference type="InterPro" id="IPR020904">
    <property type="entry name" value="Sc_DH/Rdtase_CS"/>
</dbReference>
<protein>
    <submittedName>
        <fullName evidence="3">Glucose 1-dehydrogenase</fullName>
        <ecNumber evidence="3">1.1.1.47</ecNumber>
    </submittedName>
</protein>
<gene>
    <name evidence="3" type="ORF">WMN62_17190</name>
</gene>
<dbReference type="GO" id="GO:0047936">
    <property type="term" value="F:glucose 1-dehydrogenase [NAD(P)+] activity"/>
    <property type="evidence" value="ECO:0007669"/>
    <property type="project" value="UniProtKB-EC"/>
</dbReference>
<dbReference type="PRINTS" id="PR00081">
    <property type="entry name" value="GDHRDH"/>
</dbReference>
<comment type="similarity">
    <text evidence="1">Belongs to the short-chain dehydrogenases/reductases (SDR) family.</text>
</comment>
<dbReference type="SUPFAM" id="SSF51735">
    <property type="entry name" value="NAD(P)-binding Rossmann-fold domains"/>
    <property type="match status" value="1"/>
</dbReference>
<keyword evidence="2 3" id="KW-0560">Oxidoreductase</keyword>
<organism evidence="3 4">
    <name type="scientific">Curtobacterium citreum</name>
    <dbReference type="NCBI Taxonomy" id="2036"/>
    <lineage>
        <taxon>Bacteria</taxon>
        <taxon>Bacillati</taxon>
        <taxon>Actinomycetota</taxon>
        <taxon>Actinomycetes</taxon>
        <taxon>Micrococcales</taxon>
        <taxon>Microbacteriaceae</taxon>
        <taxon>Curtobacterium</taxon>
    </lineage>
</organism>
<name>A0ABU8YFB7_9MICO</name>
<sequence>MARLDDKVAIITGAASGMGLAGAQLFAREGATVIMTDVSEAALQREAATIRDEGGRATAITLDVTSPESWNGVDERVVADHGRVDVLVNNAGIHIAKGILEAELDDWNTVMAVNTTGVWLGMKSVIPHMQRQGGGSIVNVSSIAAIVGGVSDAGGAAYSASKGAVRSLTKHAAQWFAGDGVRVNSIHPGSVYTGLAAAAGMTKETMAEQLGGEVPLPPHVGEPTDIGYGMVYLASDEAKYVTGEELVIDGGWTTH</sequence>
<reference evidence="3 4" key="1">
    <citation type="submission" date="2024-03" db="EMBL/GenBank/DDBJ databases">
        <title>Whole genomes of four grape xylem sap localized bacterial endophytes.</title>
        <authorList>
            <person name="Kumar G."/>
            <person name="Savka M.A."/>
        </authorList>
    </citation>
    <scope>NUCLEOTIDE SEQUENCE [LARGE SCALE GENOMIC DNA]</scope>
    <source>
        <strain evidence="3 4">RIT_GXS8</strain>
    </source>
</reference>
<dbReference type="PROSITE" id="PS00061">
    <property type="entry name" value="ADH_SHORT"/>
    <property type="match status" value="1"/>
</dbReference>
<dbReference type="PRINTS" id="PR00080">
    <property type="entry name" value="SDRFAMILY"/>
</dbReference>
<dbReference type="RefSeq" id="WP_340196242.1">
    <property type="nucleotide sequence ID" value="NZ_JBBKAP010000021.1"/>
</dbReference>
<evidence type="ECO:0000313" key="3">
    <source>
        <dbReference type="EMBL" id="MEK0173213.1"/>
    </source>
</evidence>
<evidence type="ECO:0000256" key="1">
    <source>
        <dbReference type="ARBA" id="ARBA00006484"/>
    </source>
</evidence>
<dbReference type="InterPro" id="IPR036291">
    <property type="entry name" value="NAD(P)-bd_dom_sf"/>
</dbReference>
<proteinExistence type="inferred from homology"/>
<evidence type="ECO:0000313" key="4">
    <source>
        <dbReference type="Proteomes" id="UP001370299"/>
    </source>
</evidence>
<dbReference type="InterPro" id="IPR002347">
    <property type="entry name" value="SDR_fam"/>
</dbReference>
<comment type="caution">
    <text evidence="3">The sequence shown here is derived from an EMBL/GenBank/DDBJ whole genome shotgun (WGS) entry which is preliminary data.</text>
</comment>
<accession>A0ABU8YFB7</accession>
<dbReference type="PANTHER" id="PTHR24321">
    <property type="entry name" value="DEHYDROGENASES, SHORT CHAIN"/>
    <property type="match status" value="1"/>
</dbReference>
<dbReference type="Proteomes" id="UP001370299">
    <property type="component" value="Unassembled WGS sequence"/>
</dbReference>
<dbReference type="PANTHER" id="PTHR24321:SF8">
    <property type="entry name" value="ESTRADIOL 17-BETA-DEHYDROGENASE 8-RELATED"/>
    <property type="match status" value="1"/>
</dbReference>